<dbReference type="Pfam" id="PF01063">
    <property type="entry name" value="Aminotran_4"/>
    <property type="match status" value="1"/>
</dbReference>
<evidence type="ECO:0000313" key="7">
    <source>
        <dbReference type="EMBL" id="RLQ91666.1"/>
    </source>
</evidence>
<dbReference type="GO" id="GO:0046394">
    <property type="term" value="P:carboxylic acid biosynthetic process"/>
    <property type="evidence" value="ECO:0007669"/>
    <property type="project" value="UniProtKB-ARBA"/>
</dbReference>
<comment type="similarity">
    <text evidence="2 5">Belongs to the class-IV pyridoxal-phosphate-dependent aminotransferase family.</text>
</comment>
<dbReference type="Gene3D" id="3.20.10.10">
    <property type="entry name" value="D-amino Acid Aminotransferase, subunit A, domain 2"/>
    <property type="match status" value="1"/>
</dbReference>
<dbReference type="SUPFAM" id="SSF56752">
    <property type="entry name" value="D-aminoacid aminotransferase-like PLP-dependent enzymes"/>
    <property type="match status" value="1"/>
</dbReference>
<evidence type="ECO:0000256" key="6">
    <source>
        <dbReference type="RuleBase" id="RU004516"/>
    </source>
</evidence>
<comment type="subunit">
    <text evidence="3">Homodimer.</text>
</comment>
<dbReference type="Gene3D" id="3.30.470.10">
    <property type="match status" value="1"/>
</dbReference>
<dbReference type="NCBIfam" id="NF005800">
    <property type="entry name" value="PRK07650.1"/>
    <property type="match status" value="1"/>
</dbReference>
<reference evidence="7 8" key="1">
    <citation type="submission" date="2018-10" db="EMBL/GenBank/DDBJ databases">
        <title>Falsibacillus sp. genome draft.</title>
        <authorList>
            <person name="Shi S."/>
        </authorList>
    </citation>
    <scope>NUCLEOTIDE SEQUENCE [LARGE SCALE GENOMIC DNA]</scope>
    <source>
        <strain evidence="7 8">GY 10110</strain>
    </source>
</reference>
<evidence type="ECO:0000256" key="1">
    <source>
        <dbReference type="ARBA" id="ARBA00001933"/>
    </source>
</evidence>
<comment type="caution">
    <text evidence="7">The sequence shown here is derived from an EMBL/GenBank/DDBJ whole genome shotgun (WGS) entry which is preliminary data.</text>
</comment>
<dbReference type="InterPro" id="IPR001544">
    <property type="entry name" value="Aminotrans_IV"/>
</dbReference>
<dbReference type="GO" id="GO:0005829">
    <property type="term" value="C:cytosol"/>
    <property type="evidence" value="ECO:0007669"/>
    <property type="project" value="TreeGrafter"/>
</dbReference>
<organism evidence="7 8">
    <name type="scientific">Falsibacillus albus</name>
    <dbReference type="NCBI Taxonomy" id="2478915"/>
    <lineage>
        <taxon>Bacteria</taxon>
        <taxon>Bacillati</taxon>
        <taxon>Bacillota</taxon>
        <taxon>Bacilli</taxon>
        <taxon>Bacillales</taxon>
        <taxon>Bacillaceae</taxon>
        <taxon>Falsibacillus</taxon>
    </lineage>
</organism>
<dbReference type="AlphaFoldDB" id="A0A3L7JLP6"/>
<dbReference type="PANTHER" id="PTHR42743">
    <property type="entry name" value="AMINO-ACID AMINOTRANSFERASE"/>
    <property type="match status" value="1"/>
</dbReference>
<evidence type="ECO:0000256" key="3">
    <source>
        <dbReference type="ARBA" id="ARBA00011738"/>
    </source>
</evidence>
<dbReference type="Proteomes" id="UP000276770">
    <property type="component" value="Unassembled WGS sequence"/>
</dbReference>
<keyword evidence="8" id="KW-1185">Reference proteome</keyword>
<dbReference type="OrthoDB" id="9805628at2"/>
<name>A0A3L7JLP6_9BACI</name>
<keyword evidence="7" id="KW-0456">Lyase</keyword>
<evidence type="ECO:0000256" key="4">
    <source>
        <dbReference type="ARBA" id="ARBA00022898"/>
    </source>
</evidence>
<dbReference type="InterPro" id="IPR050571">
    <property type="entry name" value="Class-IV_PLP-Dep_Aminotrnsfr"/>
</dbReference>
<evidence type="ECO:0000256" key="5">
    <source>
        <dbReference type="RuleBase" id="RU004106"/>
    </source>
</evidence>
<dbReference type="InterPro" id="IPR043131">
    <property type="entry name" value="BCAT-like_N"/>
</dbReference>
<evidence type="ECO:0000313" key="8">
    <source>
        <dbReference type="Proteomes" id="UP000276770"/>
    </source>
</evidence>
<dbReference type="PROSITE" id="PS00770">
    <property type="entry name" value="AA_TRANSFER_CLASS_4"/>
    <property type="match status" value="1"/>
</dbReference>
<dbReference type="InterPro" id="IPR018300">
    <property type="entry name" value="Aminotrans_IV_CS"/>
</dbReference>
<dbReference type="FunFam" id="3.20.10.10:FF:000002">
    <property type="entry name" value="D-alanine aminotransferase"/>
    <property type="match status" value="1"/>
</dbReference>
<dbReference type="RefSeq" id="WP_121682491.1">
    <property type="nucleotide sequence ID" value="NZ_RCVZ01000021.1"/>
</dbReference>
<dbReference type="InterPro" id="IPR043132">
    <property type="entry name" value="BCAT-like_C"/>
</dbReference>
<dbReference type="GO" id="GO:0008652">
    <property type="term" value="P:amino acid biosynthetic process"/>
    <property type="evidence" value="ECO:0007669"/>
    <property type="project" value="UniProtKB-ARBA"/>
</dbReference>
<comment type="cofactor">
    <cofactor evidence="1 6">
        <name>pyridoxal 5'-phosphate</name>
        <dbReference type="ChEBI" id="CHEBI:597326"/>
    </cofactor>
</comment>
<accession>A0A3L7JLP6</accession>
<dbReference type="InterPro" id="IPR036038">
    <property type="entry name" value="Aminotransferase-like"/>
</dbReference>
<dbReference type="PANTHER" id="PTHR42743:SF11">
    <property type="entry name" value="AMINODEOXYCHORISMATE LYASE"/>
    <property type="match status" value="1"/>
</dbReference>
<sequence length="293" mass="33368">MYIFLNGKMVLKEQAEISPFDHGYLYGIGAFETFRTYDGHPFLFDDHLSRLEDALKQLNIDMIPEKSVLLEQIRRLSIANELPDSYLRINVSAGIGEIGLQTTPYSNPTTIIFQKKLPSTLQQLQEKKGKLLKVKRNTPETAERLKSHHYLNNIVAKREIADQPLTEGIFLNEHDYVAEGITSNIFWIKNQTLYTPAIETGILKGITRQYILTIAPLLNLKSEEGFYSKEALLDADEVFFTNSIQEAIPVNDIAGIEFPGKNGGFFRKIHQQYRMHSGSLWGRSEIFDNGGQQ</sequence>
<dbReference type="EMBL" id="RCVZ01000021">
    <property type="protein sequence ID" value="RLQ91666.1"/>
    <property type="molecule type" value="Genomic_DNA"/>
</dbReference>
<gene>
    <name evidence="7" type="primary">pabC</name>
    <name evidence="7" type="ORF">D9X91_20340</name>
</gene>
<dbReference type="GO" id="GO:0016829">
    <property type="term" value="F:lyase activity"/>
    <property type="evidence" value="ECO:0007669"/>
    <property type="project" value="UniProtKB-KW"/>
</dbReference>
<keyword evidence="4 6" id="KW-0663">Pyridoxal phosphate</keyword>
<proteinExistence type="inferred from homology"/>
<protein>
    <submittedName>
        <fullName evidence="7">4-amino-4-deoxychorismate lyase</fullName>
    </submittedName>
</protein>
<evidence type="ECO:0000256" key="2">
    <source>
        <dbReference type="ARBA" id="ARBA00009320"/>
    </source>
</evidence>